<dbReference type="Proteomes" id="UP000295673">
    <property type="component" value="Unassembled WGS sequence"/>
</dbReference>
<feature type="transmembrane region" description="Helical" evidence="1">
    <location>
        <begin position="133"/>
        <end position="154"/>
    </location>
</feature>
<proteinExistence type="predicted"/>
<gene>
    <name evidence="2" type="ORF">BXY66_0489</name>
</gene>
<sequence>MEQIANSLGKFVYRDLLYVIAGLICLTAYAWTYQPTPPENLPLQELTFGGIAYVVGFVSQEIFSVLQIVCLREVSVPSKAWSIFNLAAKLDQSVLKGMTQQQLLEAKVCYRSQADIPELTRSQISRYIILKDIAGKFGSALLMSALIQIPYLLWMDGPKHTAASFFLLCLFLGAFLAFQSYFRANQVAWYMVSFVNKMPKN</sequence>
<keyword evidence="1" id="KW-0812">Transmembrane</keyword>
<dbReference type="AlphaFoldDB" id="A0A4R1NTW1"/>
<feature type="transmembrane region" description="Helical" evidence="1">
    <location>
        <begin position="160"/>
        <end position="182"/>
    </location>
</feature>
<evidence type="ECO:0000313" key="2">
    <source>
        <dbReference type="EMBL" id="TCL08452.1"/>
    </source>
</evidence>
<reference evidence="2 3" key="1">
    <citation type="submission" date="2019-03" db="EMBL/GenBank/DDBJ databases">
        <title>Genomic Encyclopedia of Archaeal and Bacterial Type Strains, Phase II (KMG-II): from individual species to whole genera.</title>
        <authorList>
            <person name="Goeker M."/>
        </authorList>
    </citation>
    <scope>NUCLEOTIDE SEQUENCE [LARGE SCALE GENOMIC DNA]</scope>
    <source>
        <strain evidence="2 3">DSM 26433</strain>
    </source>
</reference>
<evidence type="ECO:0000313" key="3">
    <source>
        <dbReference type="Proteomes" id="UP000295673"/>
    </source>
</evidence>
<evidence type="ECO:0000256" key="1">
    <source>
        <dbReference type="SAM" id="Phobius"/>
    </source>
</evidence>
<keyword evidence="3" id="KW-1185">Reference proteome</keyword>
<feature type="transmembrane region" description="Helical" evidence="1">
    <location>
        <begin position="51"/>
        <end position="71"/>
    </location>
</feature>
<dbReference type="RefSeq" id="WP_132858578.1">
    <property type="nucleotide sequence ID" value="NZ_SMGR01000001.1"/>
</dbReference>
<dbReference type="EMBL" id="SMGR01000001">
    <property type="protein sequence ID" value="TCL08452.1"/>
    <property type="molecule type" value="Genomic_DNA"/>
</dbReference>
<organism evidence="2 3">
    <name type="scientific">Shimia isoporae</name>
    <dbReference type="NCBI Taxonomy" id="647720"/>
    <lineage>
        <taxon>Bacteria</taxon>
        <taxon>Pseudomonadati</taxon>
        <taxon>Pseudomonadota</taxon>
        <taxon>Alphaproteobacteria</taxon>
        <taxon>Rhodobacterales</taxon>
        <taxon>Roseobacteraceae</taxon>
    </lineage>
</organism>
<name>A0A4R1NTW1_9RHOB</name>
<keyword evidence="1" id="KW-0472">Membrane</keyword>
<protein>
    <submittedName>
        <fullName evidence="2">Uncharacterized protein</fullName>
    </submittedName>
</protein>
<keyword evidence="1" id="KW-1133">Transmembrane helix</keyword>
<accession>A0A4R1NTW1</accession>
<comment type="caution">
    <text evidence="2">The sequence shown here is derived from an EMBL/GenBank/DDBJ whole genome shotgun (WGS) entry which is preliminary data.</text>
</comment>
<feature type="transmembrane region" description="Helical" evidence="1">
    <location>
        <begin position="12"/>
        <end position="31"/>
    </location>
</feature>